<protein>
    <submittedName>
        <fullName evidence="4">Uncharacterized protein</fullName>
    </submittedName>
</protein>
<keyword evidence="3" id="KW-1185">Reference proteome</keyword>
<dbReference type="Proteomes" id="UP000887563">
    <property type="component" value="Unplaced"/>
</dbReference>
<keyword evidence="2" id="KW-1133">Transmembrane helix</keyword>
<sequence>MPHKMLNQLQQEEQFSFASVFNRKIKITKNHQQQQQHPNKTTFLNPKNTSKTPTKIISSSFPLFFLFTILVVVILPSLTNCSSLESSFEGVPSSRIIGYPFISFEENNRGGGGGSFEEPNNNYDDIIENKKKTQRQRRLLQQLVANELATTEGEDNDPTYGQSFRGAKRTKDSSTSGFAKMDALKNNMMRALINLRRY</sequence>
<feature type="transmembrane region" description="Helical" evidence="2">
    <location>
        <begin position="56"/>
        <end position="78"/>
    </location>
</feature>
<accession>A0A914N476</accession>
<name>A0A914N476_MELIC</name>
<feature type="region of interest" description="Disordered" evidence="1">
    <location>
        <begin position="150"/>
        <end position="175"/>
    </location>
</feature>
<proteinExistence type="predicted"/>
<evidence type="ECO:0000313" key="4">
    <source>
        <dbReference type="WBParaSite" id="Minc3s03524g34089"/>
    </source>
</evidence>
<evidence type="ECO:0000256" key="1">
    <source>
        <dbReference type="SAM" id="MobiDB-lite"/>
    </source>
</evidence>
<reference evidence="4" key="1">
    <citation type="submission" date="2022-11" db="UniProtKB">
        <authorList>
            <consortium name="WormBaseParasite"/>
        </authorList>
    </citation>
    <scope>IDENTIFICATION</scope>
</reference>
<keyword evidence="2" id="KW-0472">Membrane</keyword>
<feature type="region of interest" description="Disordered" evidence="1">
    <location>
        <begin position="29"/>
        <end position="49"/>
    </location>
</feature>
<keyword evidence="2" id="KW-0812">Transmembrane</keyword>
<evidence type="ECO:0000313" key="3">
    <source>
        <dbReference type="Proteomes" id="UP000887563"/>
    </source>
</evidence>
<evidence type="ECO:0000256" key="2">
    <source>
        <dbReference type="SAM" id="Phobius"/>
    </source>
</evidence>
<organism evidence="3 4">
    <name type="scientific">Meloidogyne incognita</name>
    <name type="common">Southern root-knot nematode worm</name>
    <name type="synonym">Oxyuris incognita</name>
    <dbReference type="NCBI Taxonomy" id="6306"/>
    <lineage>
        <taxon>Eukaryota</taxon>
        <taxon>Metazoa</taxon>
        <taxon>Ecdysozoa</taxon>
        <taxon>Nematoda</taxon>
        <taxon>Chromadorea</taxon>
        <taxon>Rhabditida</taxon>
        <taxon>Tylenchina</taxon>
        <taxon>Tylenchomorpha</taxon>
        <taxon>Tylenchoidea</taxon>
        <taxon>Meloidogynidae</taxon>
        <taxon>Meloidogyninae</taxon>
        <taxon>Meloidogyne</taxon>
        <taxon>Meloidogyne incognita group</taxon>
    </lineage>
</organism>
<dbReference type="AlphaFoldDB" id="A0A914N476"/>
<dbReference type="WBParaSite" id="Minc3s03524g34089">
    <property type="protein sequence ID" value="Minc3s03524g34089"/>
    <property type="gene ID" value="Minc3s03524g34089"/>
</dbReference>